<dbReference type="Gene3D" id="3.80.10.10">
    <property type="entry name" value="Ribonuclease Inhibitor"/>
    <property type="match status" value="1"/>
</dbReference>
<dbReference type="Gramene" id="TraesCS1B02G404300.1">
    <property type="protein sequence ID" value="TraesCS1B02G404300.1"/>
    <property type="gene ID" value="TraesCS1B02G404300"/>
</dbReference>
<dbReference type="InterPro" id="IPR058922">
    <property type="entry name" value="WHD_DRP"/>
</dbReference>
<keyword evidence="1" id="KW-0677">Repeat</keyword>
<dbReference type="EnsemblPlants" id="TraesCS1B02G404300.1">
    <property type="protein sequence ID" value="TraesCS1B02G404300.1"/>
    <property type="gene ID" value="TraesCS1B02G404300"/>
</dbReference>
<dbReference type="Gramene" id="TraesWEE_scaffold_109459_01G000200.1">
    <property type="protein sequence ID" value="TraesWEE_scaffold_109459_01G000200.1"/>
    <property type="gene ID" value="TraesWEE_scaffold_109459_01G000200"/>
</dbReference>
<dbReference type="InterPro" id="IPR036388">
    <property type="entry name" value="WH-like_DNA-bd_sf"/>
</dbReference>
<dbReference type="SUPFAM" id="SSF52047">
    <property type="entry name" value="RNI-like"/>
    <property type="match status" value="1"/>
</dbReference>
<evidence type="ECO:0000259" key="5">
    <source>
        <dbReference type="Pfam" id="PF23559"/>
    </source>
</evidence>
<feature type="domain" description="Disease resistance protein winged helix" evidence="5">
    <location>
        <begin position="409"/>
        <end position="480"/>
    </location>
</feature>
<evidence type="ECO:0000259" key="6">
    <source>
        <dbReference type="Pfam" id="PF23598"/>
    </source>
</evidence>
<sequence>MEGLPLVCYSSGTMSSLLDKLTKLKNNHSNRSDEFSVLTEKLKEDLLGLKEFCDKLGTSKVCMKQLRELVFEIEDWIDQRPETNILLDTEEIKYFMSEIKGAHERFKWYGSLLKIESSETDLAVVAPSKITIDPRLLSEEKYCHGILDGPRDELVKHLTDQTEEMLKVVSVVGVEGLGKTTLAKEIYSKLQLRRLFECQAMVSLGRRPAMRDVLYHILHQVNRFSKTLHRVADVQEIITELREYLGGKRYFIIVDDIRSTFDWKVINSALPYNRGSRVLTTTCNADVGKSCSIYPTDLVYHMDVLSEKNSKIFLLNRIITLQEEERGAEFEEVSGNMLNLCGGMPLAIIVAASLLVRKSKELAELKIFGESIYSTLRQYSTSKGMTMILHKSYADLSLPLRSCFLYLGVFPEGYIIKKDRLIRLWEAEGFISRTNKEYLWVTGETYFNELISRRLIEPLFGFEDDQASGCIIHGVILDFIRSLWKEENFATTAVEMSSGPFPCDTIRRFSVDYGNKDEANTFSRSTVHLSSMRSLTVFGDVEGMFDPLFPSDSEDNEQTEVAPVYILWSFKLLRVLDLEDRKELKGHQLKGIGGLVLLRYLGLAGTHISWLPEEIGELEQLETLDLRRNWYFGTLPKSIFKLQKLKHVILNVNVQKSFMMQELEEANIMVNESNSLGTVAELLRKSEWLRMLRVTLGISSYATETNLVSFFDAVVKSKLHSLSLNCEFSNDEMVSLLVDSCAKLTAPSVNKSEPPRFELVLFYLPLRRVPPDMDSLSSLTHLHIQLEQAKAGDFHVLGGLSNLVLLNLYARKYLLQGRLVINKGIFPCLKVFSFIIQDSWTGLEFKEGAMPQLQRLWRTLGIIKAGDQFEYPDIGMEHLTCLTRVHVEVSCAYVTYLQVEAAEAVIRAQISEPTLVLSRFNGTLMKGEEQHSLEDEYPMWKGKGQHSQGQMWKGKGEQYSSIPSERQLLERMRKNSLQ</sequence>
<dbReference type="GO" id="GO:0002758">
    <property type="term" value="P:innate immune response-activating signaling pathway"/>
    <property type="evidence" value="ECO:0007669"/>
    <property type="project" value="UniProtKB-ARBA"/>
</dbReference>
<feature type="region of interest" description="Disordered" evidence="3">
    <location>
        <begin position="939"/>
        <end position="965"/>
    </location>
</feature>
<dbReference type="Gene3D" id="1.10.10.10">
    <property type="entry name" value="Winged helix-like DNA-binding domain superfamily/Winged helix DNA-binding domain"/>
    <property type="match status" value="1"/>
</dbReference>
<dbReference type="GO" id="GO:0009626">
    <property type="term" value="P:plant-type hypersensitive response"/>
    <property type="evidence" value="ECO:0007669"/>
    <property type="project" value="UniProtKB-ARBA"/>
</dbReference>
<dbReference type="PANTHER" id="PTHR23155:SF1122">
    <property type="entry name" value="NB-ARC DOMAIN CONTAINING PROTEIN, EXPRESSED"/>
    <property type="match status" value="1"/>
</dbReference>
<evidence type="ECO:0000313" key="7">
    <source>
        <dbReference type="EnsemblPlants" id="TraesCS1B02G404300.1"/>
    </source>
</evidence>
<feature type="domain" description="NB-ARC" evidence="4">
    <location>
        <begin position="152"/>
        <end position="314"/>
    </location>
</feature>
<evidence type="ECO:0000256" key="2">
    <source>
        <dbReference type="ARBA" id="ARBA00022821"/>
    </source>
</evidence>
<dbReference type="GO" id="GO:0043531">
    <property type="term" value="F:ADP binding"/>
    <property type="evidence" value="ECO:0007669"/>
    <property type="project" value="InterPro"/>
</dbReference>
<evidence type="ECO:0000256" key="1">
    <source>
        <dbReference type="ARBA" id="ARBA00022737"/>
    </source>
</evidence>
<dbReference type="Pfam" id="PF23598">
    <property type="entry name" value="LRR_14"/>
    <property type="match status" value="1"/>
</dbReference>
<dbReference type="Pfam" id="PF00931">
    <property type="entry name" value="NB-ARC"/>
    <property type="match status" value="1"/>
</dbReference>
<dbReference type="PRINTS" id="PR00364">
    <property type="entry name" value="DISEASERSIST"/>
</dbReference>
<keyword evidence="2" id="KW-0611">Plant defense</keyword>
<dbReference type="Pfam" id="PF23559">
    <property type="entry name" value="WHD_DRP"/>
    <property type="match status" value="1"/>
</dbReference>
<evidence type="ECO:0000313" key="8">
    <source>
        <dbReference type="Proteomes" id="UP000019116"/>
    </source>
</evidence>
<dbReference type="Gene3D" id="1.10.8.430">
    <property type="entry name" value="Helical domain of apoptotic protease-activating factors"/>
    <property type="match status" value="1"/>
</dbReference>
<dbReference type="Proteomes" id="UP000019116">
    <property type="component" value="Chromosome 1B"/>
</dbReference>
<reference evidence="7" key="1">
    <citation type="submission" date="2018-08" db="EMBL/GenBank/DDBJ databases">
        <authorList>
            <person name="Rossello M."/>
        </authorList>
    </citation>
    <scope>NUCLEOTIDE SEQUENCE [LARGE SCALE GENOMIC DNA]</scope>
    <source>
        <strain evidence="7">cv. Chinese Spring</strain>
    </source>
</reference>
<proteinExistence type="predicted"/>
<name>A0A3B5Z4X2_WHEAT</name>
<dbReference type="InterPro" id="IPR027417">
    <property type="entry name" value="P-loop_NTPase"/>
</dbReference>
<dbReference type="SMR" id="A0A3B5Z4X2"/>
<evidence type="ECO:0000256" key="3">
    <source>
        <dbReference type="SAM" id="MobiDB-lite"/>
    </source>
</evidence>
<dbReference type="OMA" id="AHERFKW"/>
<dbReference type="InterPro" id="IPR042197">
    <property type="entry name" value="Apaf_helical"/>
</dbReference>
<dbReference type="InterPro" id="IPR055414">
    <property type="entry name" value="LRR_R13L4/SHOC2-like"/>
</dbReference>
<dbReference type="SUPFAM" id="SSF52540">
    <property type="entry name" value="P-loop containing nucleoside triphosphate hydrolases"/>
    <property type="match status" value="1"/>
</dbReference>
<dbReference type="OrthoDB" id="649256at2759"/>
<dbReference type="Gramene" id="TraesCS1B03G1088200.1">
    <property type="protein sequence ID" value="TraesCS1B03G1088200.1.CDS"/>
    <property type="gene ID" value="TraesCS1B03G1088200"/>
</dbReference>
<reference evidence="7" key="2">
    <citation type="submission" date="2018-10" db="UniProtKB">
        <authorList>
            <consortium name="EnsemblPlants"/>
        </authorList>
    </citation>
    <scope>IDENTIFICATION</scope>
</reference>
<organism evidence="7">
    <name type="scientific">Triticum aestivum</name>
    <name type="common">Wheat</name>
    <dbReference type="NCBI Taxonomy" id="4565"/>
    <lineage>
        <taxon>Eukaryota</taxon>
        <taxon>Viridiplantae</taxon>
        <taxon>Streptophyta</taxon>
        <taxon>Embryophyta</taxon>
        <taxon>Tracheophyta</taxon>
        <taxon>Spermatophyta</taxon>
        <taxon>Magnoliopsida</taxon>
        <taxon>Liliopsida</taxon>
        <taxon>Poales</taxon>
        <taxon>Poaceae</taxon>
        <taxon>BOP clade</taxon>
        <taxon>Pooideae</taxon>
        <taxon>Triticodae</taxon>
        <taxon>Triticeae</taxon>
        <taxon>Triticinae</taxon>
        <taxon>Triticum</taxon>
    </lineage>
</organism>
<dbReference type="InterPro" id="IPR002182">
    <property type="entry name" value="NB-ARC"/>
</dbReference>
<dbReference type="Gene3D" id="3.40.50.300">
    <property type="entry name" value="P-loop containing nucleotide triphosphate hydrolases"/>
    <property type="match status" value="1"/>
</dbReference>
<keyword evidence="8" id="KW-1185">Reference proteome</keyword>
<accession>A0A3B5Z4X2</accession>
<dbReference type="InterPro" id="IPR044974">
    <property type="entry name" value="Disease_R_plants"/>
</dbReference>
<protein>
    <submittedName>
        <fullName evidence="7">Uncharacterized protein</fullName>
    </submittedName>
</protein>
<dbReference type="FunFam" id="1.10.10.10:FF:000322">
    <property type="entry name" value="Probable disease resistance protein At1g63360"/>
    <property type="match status" value="1"/>
</dbReference>
<dbReference type="PANTHER" id="PTHR23155">
    <property type="entry name" value="DISEASE RESISTANCE PROTEIN RP"/>
    <property type="match status" value="1"/>
</dbReference>
<dbReference type="AlphaFoldDB" id="A0A3B5Z4X2"/>
<evidence type="ECO:0000259" key="4">
    <source>
        <dbReference type="Pfam" id="PF00931"/>
    </source>
</evidence>
<feature type="domain" description="Disease resistance R13L4/SHOC-2-like LRR" evidence="6">
    <location>
        <begin position="566"/>
        <end position="910"/>
    </location>
</feature>
<dbReference type="InterPro" id="IPR032675">
    <property type="entry name" value="LRR_dom_sf"/>
</dbReference>
<dbReference type="GO" id="GO:0042742">
    <property type="term" value="P:defense response to bacterium"/>
    <property type="evidence" value="ECO:0007669"/>
    <property type="project" value="UniProtKB-ARBA"/>
</dbReference>
<dbReference type="Gramene" id="TraesCAD_scaffold_047052_01G000200.1">
    <property type="protein sequence ID" value="TraesCAD_scaffold_047052_01G000200.1"/>
    <property type="gene ID" value="TraesCAD_scaffold_047052_01G000200"/>
</dbReference>